<dbReference type="Pfam" id="PF17111">
    <property type="entry name" value="PigL_N"/>
    <property type="match status" value="1"/>
</dbReference>
<dbReference type="RefSeq" id="XP_007755640.1">
    <property type="nucleotide sequence ID" value="XM_007757450.1"/>
</dbReference>
<feature type="compositionally biased region" description="Polar residues" evidence="1">
    <location>
        <begin position="228"/>
        <end position="243"/>
    </location>
</feature>
<dbReference type="Proteomes" id="UP000019473">
    <property type="component" value="Unassembled WGS sequence"/>
</dbReference>
<name>W9WEI1_9EURO</name>
<reference evidence="3 4" key="1">
    <citation type="submission" date="2013-03" db="EMBL/GenBank/DDBJ databases">
        <title>The Genome Sequence of Cladophialophora yegresii CBS 114405.</title>
        <authorList>
            <consortium name="The Broad Institute Genomics Platform"/>
            <person name="Cuomo C."/>
            <person name="de Hoog S."/>
            <person name="Gorbushina A."/>
            <person name="Walker B."/>
            <person name="Young S.K."/>
            <person name="Zeng Q."/>
            <person name="Gargeya S."/>
            <person name="Fitzgerald M."/>
            <person name="Haas B."/>
            <person name="Abouelleil A."/>
            <person name="Allen A.W."/>
            <person name="Alvarado L."/>
            <person name="Arachchi H.M."/>
            <person name="Berlin A.M."/>
            <person name="Chapman S.B."/>
            <person name="Gainer-Dewar J."/>
            <person name="Goldberg J."/>
            <person name="Griggs A."/>
            <person name="Gujja S."/>
            <person name="Hansen M."/>
            <person name="Howarth C."/>
            <person name="Imamovic A."/>
            <person name="Ireland A."/>
            <person name="Larimer J."/>
            <person name="McCowan C."/>
            <person name="Murphy C."/>
            <person name="Pearson M."/>
            <person name="Poon T.W."/>
            <person name="Priest M."/>
            <person name="Roberts A."/>
            <person name="Saif S."/>
            <person name="Shea T."/>
            <person name="Sisk P."/>
            <person name="Sykes S."/>
            <person name="Wortman J."/>
            <person name="Nusbaum C."/>
            <person name="Birren B."/>
        </authorList>
    </citation>
    <scope>NUCLEOTIDE SEQUENCE [LARGE SCALE GENOMIC DNA]</scope>
    <source>
        <strain evidence="3 4">CBS 114405</strain>
    </source>
</reference>
<protein>
    <recommendedName>
        <fullName evidence="2">Azaphilone pigments biosynthesis cluster protein L N-terminal domain-containing protein</fullName>
    </recommendedName>
</protein>
<feature type="compositionally biased region" description="Basic and acidic residues" evidence="1">
    <location>
        <begin position="443"/>
        <end position="452"/>
    </location>
</feature>
<feature type="compositionally biased region" description="Basic and acidic residues" evidence="1">
    <location>
        <begin position="269"/>
        <end position="286"/>
    </location>
</feature>
<sequence>MALDPLSIAAACTGLLSSIARLSLDVRSFISRMQETAHDLAGVLKELSSLDLCLDTLSKDAMVASQRMPEPLKHRILLVLGNITEVFKDIQAALHSYSPTKLGSSIRWSSYGHEDMNKLRSRLESHKASLEITLALLNLSISTAIKDDTSVIKNNLQDNAVTLEQIAQALAELPQRIAAQLQRGVNGGPILSSSTIQDGMFSMPLSLISEGSIIESARTLENLFPPETSGNRRQVDQGTQPANSEKMKEGKEEERKKRATVAETGLTRDALRQHDTDNILNERDTQPENLQPLGTPNEGRQSYGSTQNSNEEKNKKKGVTRRRAHKKSPAHRRLSNARQYDTDDTLGEQDMEAENIFLRVPRNERGQVNASTQSPNGEKRASQASILIQGLLRQQRAETDRHRSPPRRKQTIRKRGNDGHNPPDSPVPLEPPSMRPSSVLSPEARKMIRETVARAAKQGKLGRFPPSADHENAEANHPEPQKGREVQEEANLNDVKNNGTVLAGSTGRDTDSTRPNGEFDRNNTEDEGPALIPRQDDGDQSAQPSADAKKMAQPLRISELWKTPTTPVTPELQPSAEESVRRAALRRRGPSFKDLRAQARQQTLAEALDQDILVV</sequence>
<dbReference type="VEuPathDB" id="FungiDB:A1O7_03430"/>
<feature type="compositionally biased region" description="Acidic residues" evidence="1">
    <location>
        <begin position="342"/>
        <end position="353"/>
    </location>
</feature>
<dbReference type="InterPro" id="IPR031348">
    <property type="entry name" value="PigL_N"/>
</dbReference>
<feature type="region of interest" description="Disordered" evidence="1">
    <location>
        <begin position="223"/>
        <end position="595"/>
    </location>
</feature>
<feature type="compositionally biased region" description="Basic and acidic residues" evidence="1">
    <location>
        <begin position="468"/>
        <end position="487"/>
    </location>
</feature>
<comment type="caution">
    <text evidence="3">The sequence shown here is derived from an EMBL/GenBank/DDBJ whole genome shotgun (WGS) entry which is preliminary data.</text>
</comment>
<gene>
    <name evidence="3" type="ORF">A1O7_03430</name>
</gene>
<evidence type="ECO:0000259" key="2">
    <source>
        <dbReference type="Pfam" id="PF17111"/>
    </source>
</evidence>
<feature type="compositionally biased region" description="Basic residues" evidence="1">
    <location>
        <begin position="404"/>
        <end position="414"/>
    </location>
</feature>
<keyword evidence="4" id="KW-1185">Reference proteome</keyword>
<evidence type="ECO:0000313" key="4">
    <source>
        <dbReference type="Proteomes" id="UP000019473"/>
    </source>
</evidence>
<dbReference type="GeneID" id="19178025"/>
<dbReference type="HOGENOM" id="CLU_444103_0_0_1"/>
<evidence type="ECO:0000313" key="3">
    <source>
        <dbReference type="EMBL" id="EXJ62986.1"/>
    </source>
</evidence>
<evidence type="ECO:0000256" key="1">
    <source>
        <dbReference type="SAM" id="MobiDB-lite"/>
    </source>
</evidence>
<dbReference type="AlphaFoldDB" id="W9WEI1"/>
<dbReference type="EMBL" id="AMGW01000002">
    <property type="protein sequence ID" value="EXJ62986.1"/>
    <property type="molecule type" value="Genomic_DNA"/>
</dbReference>
<dbReference type="STRING" id="1182544.W9WEI1"/>
<feature type="compositionally biased region" description="Polar residues" evidence="1">
    <location>
        <begin position="287"/>
        <end position="309"/>
    </location>
</feature>
<accession>W9WEI1</accession>
<proteinExistence type="predicted"/>
<organism evidence="3 4">
    <name type="scientific">Cladophialophora yegresii CBS 114405</name>
    <dbReference type="NCBI Taxonomy" id="1182544"/>
    <lineage>
        <taxon>Eukaryota</taxon>
        <taxon>Fungi</taxon>
        <taxon>Dikarya</taxon>
        <taxon>Ascomycota</taxon>
        <taxon>Pezizomycotina</taxon>
        <taxon>Eurotiomycetes</taxon>
        <taxon>Chaetothyriomycetidae</taxon>
        <taxon>Chaetothyriales</taxon>
        <taxon>Herpotrichiellaceae</taxon>
        <taxon>Cladophialophora</taxon>
    </lineage>
</organism>
<feature type="compositionally biased region" description="Basic residues" evidence="1">
    <location>
        <begin position="315"/>
        <end position="335"/>
    </location>
</feature>
<feature type="compositionally biased region" description="Basic and acidic residues" evidence="1">
    <location>
        <begin position="508"/>
        <end position="524"/>
    </location>
</feature>
<dbReference type="OrthoDB" id="4161316at2759"/>
<feature type="compositionally biased region" description="Polar residues" evidence="1">
    <location>
        <begin position="366"/>
        <end position="386"/>
    </location>
</feature>
<feature type="compositionally biased region" description="Pro residues" evidence="1">
    <location>
        <begin position="423"/>
        <end position="434"/>
    </location>
</feature>
<feature type="compositionally biased region" description="Basic and acidic residues" evidence="1">
    <location>
        <begin position="245"/>
        <end position="256"/>
    </location>
</feature>
<feature type="domain" description="Azaphilone pigments biosynthesis cluster protein L N-terminal" evidence="2">
    <location>
        <begin position="4"/>
        <end position="179"/>
    </location>
</feature>